<proteinExistence type="predicted"/>
<accession>A0A4V2SCW2</accession>
<protein>
    <submittedName>
        <fullName evidence="1">Pyocin activator protein PrtN</fullName>
    </submittedName>
</protein>
<gene>
    <name evidence="1" type="ORF">EV699_1111</name>
</gene>
<comment type="caution">
    <text evidence="1">The sequence shown here is derived from an EMBL/GenBank/DDBJ whole genome shotgun (WGS) entry which is preliminary data.</text>
</comment>
<evidence type="ECO:0000313" key="1">
    <source>
        <dbReference type="EMBL" id="TCO80800.1"/>
    </source>
</evidence>
<dbReference type="RefSeq" id="WP_132542477.1">
    <property type="nucleotide sequence ID" value="NZ_SLWY01000011.1"/>
</dbReference>
<organism evidence="1 2">
    <name type="scientific">Plasticicumulans lactativorans</name>
    <dbReference type="NCBI Taxonomy" id="1133106"/>
    <lineage>
        <taxon>Bacteria</taxon>
        <taxon>Pseudomonadati</taxon>
        <taxon>Pseudomonadota</taxon>
        <taxon>Gammaproteobacteria</taxon>
        <taxon>Candidatus Competibacteraceae</taxon>
        <taxon>Plasticicumulans</taxon>
    </lineage>
</organism>
<dbReference type="EMBL" id="SLWY01000011">
    <property type="protein sequence ID" value="TCO80800.1"/>
    <property type="molecule type" value="Genomic_DNA"/>
</dbReference>
<keyword evidence="2" id="KW-1185">Reference proteome</keyword>
<dbReference type="OrthoDB" id="982642at2"/>
<dbReference type="Proteomes" id="UP000295765">
    <property type="component" value="Unassembled WGS sequence"/>
</dbReference>
<sequence>MSAKHQPLPLEALGLQIQFGGRYVVPLAEIAEDWFGLNEKQAKCAAARQRLPVPAFKLREGERCNIKHYRHIEHRSRRPQHDAQPRQLLQHRRRRHPLAPPRHVLQQLADRDALSREAAEFGFTQQLQARSLGRSPLAQRVHVALVPLDQLRHRRALVLSRDPVSLNRRLARTRPGLGELACAEGRALGVSFAATIDADLCGTRRGSIATLARCDRCHAASCRFATSSGQVATA</sequence>
<dbReference type="GO" id="GO:0006355">
    <property type="term" value="P:regulation of DNA-templated transcription"/>
    <property type="evidence" value="ECO:0007669"/>
    <property type="project" value="InterPro"/>
</dbReference>
<evidence type="ECO:0000313" key="2">
    <source>
        <dbReference type="Proteomes" id="UP000295765"/>
    </source>
</evidence>
<name>A0A4V2SCW2_9GAMM</name>
<dbReference type="InterPro" id="IPR020518">
    <property type="entry name" value="Tscrpt_reg_PrtN"/>
</dbReference>
<dbReference type="AlphaFoldDB" id="A0A4V2SCW2"/>
<reference evidence="1 2" key="1">
    <citation type="submission" date="2019-03" db="EMBL/GenBank/DDBJ databases">
        <title>Genomic Encyclopedia of Type Strains, Phase IV (KMG-IV): sequencing the most valuable type-strain genomes for metagenomic binning, comparative biology and taxonomic classification.</title>
        <authorList>
            <person name="Goeker M."/>
        </authorList>
    </citation>
    <scope>NUCLEOTIDE SEQUENCE [LARGE SCALE GENOMIC DNA]</scope>
    <source>
        <strain evidence="1 2">DSM 25287</strain>
    </source>
</reference>
<dbReference type="Pfam" id="PF11112">
    <property type="entry name" value="PyocinActivator"/>
    <property type="match status" value="1"/>
</dbReference>